<name>A0A1I7ZEL8_9BILA</name>
<sequence>MAPFIAPLTLLLNALSFNKMRPLFCHSATKLMNSVPQGNVFPVIQKCSMPVVVGKHLLSCMFAMAHFDIIYGMITKLPEACFVFDEEARVDLKRTVKRAEEVLDPLVLFKLQCATGCTENLVKTWHKCSDEEKQSFCRNVNSVEDIFYYNKANEVWAQSYGLEAGPPPTISFGICVLLEWYEAALDCFRAQSEDEKLIIFFGEWYMSMVEQNFKMFSRLNAVKDFVLRPAYIRDVLARDWDPEWLKNLPELRRRAQVPQDCVVPEIEEFLEEVRSTYS</sequence>
<organism evidence="1 2">
    <name type="scientific">Steinernema glaseri</name>
    <dbReference type="NCBI Taxonomy" id="37863"/>
    <lineage>
        <taxon>Eukaryota</taxon>
        <taxon>Metazoa</taxon>
        <taxon>Ecdysozoa</taxon>
        <taxon>Nematoda</taxon>
        <taxon>Chromadorea</taxon>
        <taxon>Rhabditida</taxon>
        <taxon>Tylenchina</taxon>
        <taxon>Panagrolaimomorpha</taxon>
        <taxon>Strongyloidoidea</taxon>
        <taxon>Steinernematidae</taxon>
        <taxon>Steinernema</taxon>
    </lineage>
</organism>
<proteinExistence type="predicted"/>
<evidence type="ECO:0000313" key="2">
    <source>
        <dbReference type="WBParaSite" id="L893_g25763.t1"/>
    </source>
</evidence>
<dbReference type="AlphaFoldDB" id="A0A1I7ZEL8"/>
<dbReference type="Proteomes" id="UP000095287">
    <property type="component" value="Unplaced"/>
</dbReference>
<evidence type="ECO:0000313" key="1">
    <source>
        <dbReference type="Proteomes" id="UP000095287"/>
    </source>
</evidence>
<dbReference type="WBParaSite" id="L893_g25763.t1">
    <property type="protein sequence ID" value="L893_g25763.t1"/>
    <property type="gene ID" value="L893_g25763"/>
</dbReference>
<reference evidence="2" key="1">
    <citation type="submission" date="2016-11" db="UniProtKB">
        <authorList>
            <consortium name="WormBaseParasite"/>
        </authorList>
    </citation>
    <scope>IDENTIFICATION</scope>
</reference>
<keyword evidence="1" id="KW-1185">Reference proteome</keyword>
<accession>A0A1I7ZEL8</accession>
<protein>
    <submittedName>
        <fullName evidence="2">DUF19 domain-containing protein</fullName>
    </submittedName>
</protein>